<comment type="caution">
    <text evidence="1">The sequence shown here is derived from an EMBL/GenBank/DDBJ whole genome shotgun (WGS) entry which is preliminary data.</text>
</comment>
<organism evidence="1 2">
    <name type="scientific">Dryococelus australis</name>
    <dbReference type="NCBI Taxonomy" id="614101"/>
    <lineage>
        <taxon>Eukaryota</taxon>
        <taxon>Metazoa</taxon>
        <taxon>Ecdysozoa</taxon>
        <taxon>Arthropoda</taxon>
        <taxon>Hexapoda</taxon>
        <taxon>Insecta</taxon>
        <taxon>Pterygota</taxon>
        <taxon>Neoptera</taxon>
        <taxon>Polyneoptera</taxon>
        <taxon>Phasmatodea</taxon>
        <taxon>Verophasmatodea</taxon>
        <taxon>Anareolatae</taxon>
        <taxon>Phasmatidae</taxon>
        <taxon>Eurycanthinae</taxon>
        <taxon>Dryococelus</taxon>
    </lineage>
</organism>
<reference evidence="1 2" key="1">
    <citation type="submission" date="2023-02" db="EMBL/GenBank/DDBJ databases">
        <title>LHISI_Scaffold_Assembly.</title>
        <authorList>
            <person name="Stuart O.P."/>
            <person name="Cleave R."/>
            <person name="Magrath M.J.L."/>
            <person name="Mikheyev A.S."/>
        </authorList>
    </citation>
    <scope>NUCLEOTIDE SEQUENCE [LARGE SCALE GENOMIC DNA]</scope>
    <source>
        <strain evidence="1">Daus_M_001</strain>
        <tissue evidence="1">Leg muscle</tissue>
    </source>
</reference>
<evidence type="ECO:0000313" key="1">
    <source>
        <dbReference type="EMBL" id="KAJ8894763.1"/>
    </source>
</evidence>
<gene>
    <name evidence="1" type="ORF">PR048_000070</name>
</gene>
<accession>A0ABQ9IDL3</accession>
<proteinExistence type="predicted"/>
<name>A0ABQ9IDL3_9NEOP</name>
<dbReference type="Proteomes" id="UP001159363">
    <property type="component" value="Chromosome 1"/>
</dbReference>
<evidence type="ECO:0000313" key="2">
    <source>
        <dbReference type="Proteomes" id="UP001159363"/>
    </source>
</evidence>
<dbReference type="EMBL" id="JARBHB010000001">
    <property type="protein sequence ID" value="KAJ8894763.1"/>
    <property type="molecule type" value="Genomic_DNA"/>
</dbReference>
<keyword evidence="2" id="KW-1185">Reference proteome</keyword>
<protein>
    <submittedName>
        <fullName evidence="1">Uncharacterized protein</fullName>
    </submittedName>
</protein>
<sequence length="546" mass="61653">MEAAAPGIRTHVSFRWHMRVGGRLWRLTSAGSRRMEVPLFPQLARRSVPFSPFPLRLRTGDVDITARLPSRRTGFDSRRGHPRIFTCGNGFLADLPFPAPLHSGAATYSPRFTSIVHEAKKLGSNKGDIATHFKCAIGTRGEALDGRAVFSLHCVNLQRQFPQSALALPKSWQAGIPSIGQGIRPCCVMRRRYEGNVEWRKASFLHMTSAEMDVSRSLLCRSQAEEQFGSRISAGLGVSVCADIFLPDWPIIITQLQYCTSVIRSQAPKKHCTKTIPSRNRHLSASRFTNPGSILIDKPFVNKHLLGFTVENVYTRYQQVLCECVNGRGQHIYSYQQVLCECVNGRGQHIYSYQQVLCECVNGRGQHIYSYQQVLCECVNGRGQHIYSYQQVLCDCVNGRGQHIYSYKQVLCECVNGRRQHVLTRTHERAKHSIKPYFCLPGGGTQDARENPSTSSKVQHNSHLLVPQFPYSQAVHVDYWTNFPPLDKRLQFAVEITDVSMEQRRNARAGETGDPRENPLTSDIVWYDSKMRNPGSDPAGNRTRFV</sequence>